<dbReference type="GO" id="GO:0008234">
    <property type="term" value="F:cysteine-type peptidase activity"/>
    <property type="evidence" value="ECO:0007669"/>
    <property type="project" value="UniProtKB-KW"/>
</dbReference>
<keyword evidence="7" id="KW-1185">Reference proteome</keyword>
<evidence type="ECO:0000256" key="2">
    <source>
        <dbReference type="ARBA" id="ARBA00022670"/>
    </source>
</evidence>
<dbReference type="NCBIfam" id="TIGR02219">
    <property type="entry name" value="phage_NlpC_fam"/>
    <property type="match status" value="1"/>
</dbReference>
<feature type="domain" description="NlpC/P60" evidence="5">
    <location>
        <begin position="2"/>
        <end position="144"/>
    </location>
</feature>
<gene>
    <name evidence="6" type="ORF">So717_16490</name>
</gene>
<dbReference type="EMBL" id="BLIV01000003">
    <property type="protein sequence ID" value="GFE49896.1"/>
    <property type="molecule type" value="Genomic_DNA"/>
</dbReference>
<organism evidence="6 7">
    <name type="scientific">Roseobacter cerasinus</name>
    <dbReference type="NCBI Taxonomy" id="2602289"/>
    <lineage>
        <taxon>Bacteria</taxon>
        <taxon>Pseudomonadati</taxon>
        <taxon>Pseudomonadota</taxon>
        <taxon>Alphaproteobacteria</taxon>
        <taxon>Rhodobacterales</taxon>
        <taxon>Roseobacteraceae</taxon>
        <taxon>Roseobacter</taxon>
    </lineage>
</organism>
<keyword evidence="2" id="KW-0645">Protease</keyword>
<keyword evidence="4" id="KW-0788">Thiol protease</keyword>
<proteinExistence type="inferred from homology"/>
<dbReference type="SUPFAM" id="SSF54001">
    <property type="entry name" value="Cysteine proteinases"/>
    <property type="match status" value="1"/>
</dbReference>
<dbReference type="OrthoDB" id="6058745at2"/>
<dbReference type="PROSITE" id="PS51935">
    <property type="entry name" value="NLPC_P60"/>
    <property type="match status" value="1"/>
</dbReference>
<evidence type="ECO:0000313" key="6">
    <source>
        <dbReference type="EMBL" id="GFE49896.1"/>
    </source>
</evidence>
<evidence type="ECO:0000256" key="4">
    <source>
        <dbReference type="ARBA" id="ARBA00022807"/>
    </source>
</evidence>
<dbReference type="Gene3D" id="3.90.1720.10">
    <property type="entry name" value="endopeptidase domain like (from Nostoc punctiforme)"/>
    <property type="match status" value="1"/>
</dbReference>
<dbReference type="GO" id="GO:0006508">
    <property type="term" value="P:proteolysis"/>
    <property type="evidence" value="ECO:0007669"/>
    <property type="project" value="UniProtKB-KW"/>
</dbReference>
<dbReference type="InterPro" id="IPR038765">
    <property type="entry name" value="Papain-like_cys_pep_sf"/>
</dbReference>
<comment type="similarity">
    <text evidence="1">Belongs to the peptidase C40 family.</text>
</comment>
<dbReference type="AlphaFoldDB" id="A0A640VUJ0"/>
<dbReference type="InterPro" id="IPR000064">
    <property type="entry name" value="NLP_P60_dom"/>
</dbReference>
<evidence type="ECO:0000256" key="3">
    <source>
        <dbReference type="ARBA" id="ARBA00022801"/>
    </source>
</evidence>
<dbReference type="InterPro" id="IPR011929">
    <property type="entry name" value="Phage_pept_NlpC/P60"/>
</dbReference>
<sequence>MTPFQQSILAEARDWVGTPYVHQSARKGAGSDCLGLIRGIWIALYGQEPEPVPAYSMDWSEPQGEERLWEAALRHLDPKPLAEPAPADVVLFRMRSGGVAKHLGIIGEIGSYPTFIHAYSRFGVIESPLSLPWRRRIVARFTFPEETL</sequence>
<keyword evidence="3" id="KW-0378">Hydrolase</keyword>
<comment type="caution">
    <text evidence="6">The sequence shown here is derived from an EMBL/GenBank/DDBJ whole genome shotgun (WGS) entry which is preliminary data.</text>
</comment>
<name>A0A640VUJ0_9RHOB</name>
<evidence type="ECO:0000259" key="5">
    <source>
        <dbReference type="PROSITE" id="PS51935"/>
    </source>
</evidence>
<evidence type="ECO:0000256" key="1">
    <source>
        <dbReference type="ARBA" id="ARBA00007074"/>
    </source>
</evidence>
<accession>A0A640VUJ0</accession>
<dbReference type="Proteomes" id="UP000436522">
    <property type="component" value="Unassembled WGS sequence"/>
</dbReference>
<dbReference type="RefSeq" id="WP_159975966.1">
    <property type="nucleotide sequence ID" value="NZ_BLIV01000003.1"/>
</dbReference>
<protein>
    <submittedName>
        <fullName evidence="6">Peptidase</fullName>
    </submittedName>
</protein>
<evidence type="ECO:0000313" key="7">
    <source>
        <dbReference type="Proteomes" id="UP000436522"/>
    </source>
</evidence>
<reference evidence="6 7" key="1">
    <citation type="submission" date="2019-12" db="EMBL/GenBank/DDBJ databases">
        <title>Roseobacter cerasinus sp. nov., isolated from seawater around aquaculture.</title>
        <authorList>
            <person name="Muramatsu S."/>
            <person name="Takabe Y."/>
            <person name="Mori K."/>
            <person name="Takaichi S."/>
            <person name="Hanada S."/>
        </authorList>
    </citation>
    <scope>NUCLEOTIDE SEQUENCE [LARGE SCALE GENOMIC DNA]</scope>
    <source>
        <strain evidence="6 7">AI77</strain>
    </source>
</reference>